<feature type="region of interest" description="Disordered" evidence="3">
    <location>
        <begin position="500"/>
        <end position="521"/>
    </location>
</feature>
<dbReference type="SUPFAM" id="SSF52540">
    <property type="entry name" value="P-loop containing nucleoside triphosphate hydrolases"/>
    <property type="match status" value="1"/>
</dbReference>
<feature type="compositionally biased region" description="Low complexity" evidence="3">
    <location>
        <begin position="1014"/>
        <end position="1025"/>
    </location>
</feature>
<dbReference type="SUPFAM" id="SSF50156">
    <property type="entry name" value="PDZ domain-like"/>
    <property type="match status" value="3"/>
</dbReference>
<feature type="compositionally biased region" description="Pro residues" evidence="3">
    <location>
        <begin position="307"/>
        <end position="318"/>
    </location>
</feature>
<dbReference type="GO" id="GO:0045216">
    <property type="term" value="P:cell-cell junction organization"/>
    <property type="evidence" value="ECO:0007669"/>
    <property type="project" value="TreeGrafter"/>
</dbReference>
<dbReference type="PROSITE" id="PS50052">
    <property type="entry name" value="GUANYLATE_KINASE_2"/>
    <property type="match status" value="1"/>
</dbReference>
<sequence length="1475" mass="163455">GGERVGWEYQNVSLTRVPGYGFGIAVSGGRDNPHFINGEPSIAISDVLKAGPAEGKLQVNDRVMSANGVSLENVDYTTAVQVLRECGNTVNLLIKRRTLLPNSDLLKVTLTKSNKKDDFGVVLGCKFFIKEITNRNLIDKESSLQEGDIIVKINTTSLENLNLKEAKKLIENSKEKLNLVINREQNANNNRQNETINGYSNGQSRWSTANLYDNAMAIKDQTTYDNIANTNSRTNWSNQNVYVQPPTRGDFGQNSDEKNNLLVMQSQGGPSGRNRGPISDISLQQLDQPATPLLTTHSRDPSLPNESDPPPRPPPPRPNNTYDDDPLSRRKQQIGVICEPRFISFQKDGSVGIRLTGGNEVGIFVTAVQPGSPASLQGLQSGDKIIKANNKDMRGVTREDAVLFLLSLQEQIDLVVQNRKEEYDEIVANQKGDSFYIRVHFTYDSAGKGELAFHFGEVFHVIDTLFNGVVGSWLVYRLGRNNQEIQKGSVPNRNRAEELAAEQSTEKAKKADTSTERRGSFFKRRSARRSKSLSKDHWEEVVFGDCNSKFAAYERVGLKHPGFIRPVVLFGPLADVAREKLLKDYPDKYGFPQLDTNMEDVPKSSKFSGIVRLSAIREVVDKGKHALLDITPSAVDRLNYAQFYPIVIFMRAENKSVVKEMRSRSSKSIHKSSRKLYEHAVKLEKHWSHVFTATVTLTSADMWYKKLRETIDKQQQQTIWIAESKPEEVIGDDFLFPMTSRLSYASSPESDLDLANDSRLDNEDDNSHRLVKASSDPSIATADDNPIAMNSFGYPPPYSQRTPNKQELSKALTNEAKSKSSAHTSNANHSSAAINDTDRDREDYFGSPKDSSAYNTLKAGERYPPPGPSNENIYGTKAHTGPEPPPRVDRLNKPSRFRSAHERLFGRRESRRESFTAPDYINTTTPPTSAPQSQKCDSLDRPAMTNGRHISGAFGDSSSYSSDSYNKYGSPSSTLDNKQKYNSISSNGRPAHDPYRFTRSTAIPGRMDPSNPLNQMNQINQMNQMKPQSPERAAKPTSTPTKYVDPIQSRPVPPSPPPKPANKYHSRMTDGRPVPPPKPSHYNSRPWSNDNDAIDANMNQMPSNLQTNGFGYSPVYQQTKRSTHPTLESNGPPAYYSSMPSKDYQPNMRAPPPLANGANSEVNNNLYAEQSSFGSPIRKGQYSEADGGAGYMSSKGNYEMRSPYNSFAKSNSSPMKDNYATNGPYLNVPYPPKHSRTSTFASQPSQQPPPPPPVALQPPPSILDLSTNREHRGSAFELYRKPIDSTSRSNLHTFGHHGLPPPPPPLINSEHNLVLALILMIVDRLSTSSVDSNHTVIAAAKGVFTSDGGVLTSDETGVSVIIPVGAIPEDTEQEIYFKVCQDMKLAPPLDSEKGETLMSPIVMCGPHGLRFEVPVELRLPHCASVNPEGWAFALKSSDTNNGEPSEWQNVTLGTDDGITSSKLDNRFVSVLVDHF</sequence>
<dbReference type="GO" id="GO:0050839">
    <property type="term" value="F:cell adhesion molecule binding"/>
    <property type="evidence" value="ECO:0007669"/>
    <property type="project" value="TreeGrafter"/>
</dbReference>
<dbReference type="Pfam" id="PF00625">
    <property type="entry name" value="Guanylate_kin"/>
    <property type="match status" value="1"/>
</dbReference>
<dbReference type="PROSITE" id="PS50106">
    <property type="entry name" value="PDZ"/>
    <property type="match status" value="3"/>
</dbReference>
<evidence type="ECO:0008006" key="9">
    <source>
        <dbReference type="Google" id="ProtNLM"/>
    </source>
</evidence>
<feature type="compositionally biased region" description="Pro residues" evidence="3">
    <location>
        <begin position="1246"/>
        <end position="1261"/>
    </location>
</feature>
<organism evidence="7">
    <name type="scientific">Medioppia subpectinata</name>
    <dbReference type="NCBI Taxonomy" id="1979941"/>
    <lineage>
        <taxon>Eukaryota</taxon>
        <taxon>Metazoa</taxon>
        <taxon>Ecdysozoa</taxon>
        <taxon>Arthropoda</taxon>
        <taxon>Chelicerata</taxon>
        <taxon>Arachnida</taxon>
        <taxon>Acari</taxon>
        <taxon>Acariformes</taxon>
        <taxon>Sarcoptiformes</taxon>
        <taxon>Oribatida</taxon>
        <taxon>Brachypylina</taxon>
        <taxon>Oppioidea</taxon>
        <taxon>Oppiidae</taxon>
        <taxon>Medioppia</taxon>
    </lineage>
</organism>
<dbReference type="Gene3D" id="3.40.50.300">
    <property type="entry name" value="P-loop containing nucleotide triphosphate hydrolases"/>
    <property type="match status" value="1"/>
</dbReference>
<dbReference type="EMBL" id="OC856838">
    <property type="protein sequence ID" value="CAD7624342.1"/>
    <property type="molecule type" value="Genomic_DNA"/>
</dbReference>
<dbReference type="FunFam" id="2.30.42.10:FF:000029">
    <property type="entry name" value="tight junction protein ZO-1 isoform X1"/>
    <property type="match status" value="1"/>
</dbReference>
<dbReference type="GO" id="GO:0005886">
    <property type="term" value="C:plasma membrane"/>
    <property type="evidence" value="ECO:0007669"/>
    <property type="project" value="TreeGrafter"/>
</dbReference>
<feature type="region of interest" description="Disordered" evidence="3">
    <location>
        <begin position="746"/>
        <end position="1160"/>
    </location>
</feature>
<dbReference type="InterPro" id="IPR001478">
    <property type="entry name" value="PDZ"/>
</dbReference>
<dbReference type="OrthoDB" id="418634at2759"/>
<evidence type="ECO:0000313" key="8">
    <source>
        <dbReference type="Proteomes" id="UP000759131"/>
    </source>
</evidence>
<feature type="non-terminal residue" evidence="7">
    <location>
        <position position="1475"/>
    </location>
</feature>
<dbReference type="CDD" id="cd11859">
    <property type="entry name" value="SH3_ZO"/>
    <property type="match status" value="1"/>
</dbReference>
<dbReference type="CDD" id="cd06728">
    <property type="entry name" value="PDZ2_ZO1-like_ds"/>
    <property type="match status" value="1"/>
</dbReference>
<feature type="domain" description="PDZ" evidence="5">
    <location>
        <begin position="347"/>
        <end position="420"/>
    </location>
</feature>
<dbReference type="GO" id="GO:0150105">
    <property type="term" value="P:protein localization to cell-cell junction"/>
    <property type="evidence" value="ECO:0007669"/>
    <property type="project" value="TreeGrafter"/>
</dbReference>
<dbReference type="GO" id="GO:0005923">
    <property type="term" value="C:bicellular tight junction"/>
    <property type="evidence" value="ECO:0007669"/>
    <property type="project" value="TreeGrafter"/>
</dbReference>
<evidence type="ECO:0000259" key="6">
    <source>
        <dbReference type="PROSITE" id="PS51145"/>
    </source>
</evidence>
<evidence type="ECO:0000259" key="4">
    <source>
        <dbReference type="PROSITE" id="PS50052"/>
    </source>
</evidence>
<accession>A0A7R9KJP9</accession>
<dbReference type="PANTHER" id="PTHR13865:SF28">
    <property type="entry name" value="POLYCHAETOID, ISOFORM O"/>
    <property type="match status" value="1"/>
</dbReference>
<feature type="region of interest" description="Disordered" evidence="3">
    <location>
        <begin position="229"/>
        <end position="256"/>
    </location>
</feature>
<feature type="compositionally biased region" description="Pro residues" evidence="3">
    <location>
        <begin position="1051"/>
        <end position="1060"/>
    </location>
</feature>
<reference evidence="7" key="1">
    <citation type="submission" date="2020-11" db="EMBL/GenBank/DDBJ databases">
        <authorList>
            <person name="Tran Van P."/>
        </authorList>
    </citation>
    <scope>NUCLEOTIDE SEQUENCE</scope>
</reference>
<dbReference type="PROSITE" id="PS51145">
    <property type="entry name" value="ZU5"/>
    <property type="match status" value="1"/>
</dbReference>
<feature type="coiled-coil region" evidence="2">
    <location>
        <begin position="163"/>
        <end position="194"/>
    </location>
</feature>
<feature type="domain" description="PDZ" evidence="5">
    <location>
        <begin position="11"/>
        <end position="98"/>
    </location>
</feature>
<feature type="domain" description="ZU5" evidence="6">
    <location>
        <begin position="1338"/>
        <end position="1475"/>
    </location>
</feature>
<name>A0A7R9KJP9_9ACAR</name>
<dbReference type="Gene3D" id="2.30.30.40">
    <property type="entry name" value="SH3 Domains"/>
    <property type="match status" value="1"/>
</dbReference>
<dbReference type="Pfam" id="PF00791">
    <property type="entry name" value="ZU5"/>
    <property type="match status" value="1"/>
</dbReference>
<evidence type="ECO:0000256" key="1">
    <source>
        <dbReference type="ARBA" id="ARBA00022443"/>
    </source>
</evidence>
<dbReference type="InterPro" id="IPR008144">
    <property type="entry name" value="Guanylate_kin-like_dom"/>
</dbReference>
<dbReference type="GO" id="GO:0098609">
    <property type="term" value="P:cell-cell adhesion"/>
    <property type="evidence" value="ECO:0007669"/>
    <property type="project" value="TreeGrafter"/>
</dbReference>
<dbReference type="Proteomes" id="UP000759131">
    <property type="component" value="Unassembled WGS sequence"/>
</dbReference>
<dbReference type="Gene3D" id="2.30.42.10">
    <property type="match status" value="3"/>
</dbReference>
<dbReference type="Gene3D" id="2.60.220.30">
    <property type="match status" value="1"/>
</dbReference>
<dbReference type="SMART" id="SM00228">
    <property type="entry name" value="PDZ"/>
    <property type="match status" value="3"/>
</dbReference>
<dbReference type="Pfam" id="PF07653">
    <property type="entry name" value="SH3_2"/>
    <property type="match status" value="1"/>
</dbReference>
<feature type="domain" description="PDZ" evidence="5">
    <location>
        <begin position="107"/>
        <end position="185"/>
    </location>
</feature>
<proteinExistence type="predicted"/>
<keyword evidence="8" id="KW-1185">Reference proteome</keyword>
<dbReference type="InterPro" id="IPR027417">
    <property type="entry name" value="P-loop_NTPase"/>
</dbReference>
<evidence type="ECO:0000256" key="3">
    <source>
        <dbReference type="SAM" id="MobiDB-lite"/>
    </source>
</evidence>
<feature type="compositionally biased region" description="Polar residues" evidence="3">
    <location>
        <begin position="1208"/>
        <end position="1221"/>
    </location>
</feature>
<dbReference type="SMART" id="SM00218">
    <property type="entry name" value="ZU5"/>
    <property type="match status" value="1"/>
</dbReference>
<feature type="region of interest" description="Disordered" evidence="3">
    <location>
        <begin position="292"/>
        <end position="327"/>
    </location>
</feature>
<feature type="compositionally biased region" description="Low complexity" evidence="3">
    <location>
        <begin position="956"/>
        <end position="965"/>
    </location>
</feature>
<feature type="domain" description="Guanylate kinase-like" evidence="4">
    <location>
        <begin position="611"/>
        <end position="712"/>
    </location>
</feature>
<feature type="region of interest" description="Disordered" evidence="3">
    <location>
        <begin position="1208"/>
        <end position="1266"/>
    </location>
</feature>
<dbReference type="EMBL" id="CAJPIZ010002263">
    <property type="protein sequence ID" value="CAG2104772.1"/>
    <property type="molecule type" value="Genomic_DNA"/>
</dbReference>
<evidence type="ECO:0000259" key="5">
    <source>
        <dbReference type="PROSITE" id="PS50106"/>
    </source>
</evidence>
<dbReference type="InterPro" id="IPR008145">
    <property type="entry name" value="GK/Ca_channel_bsu"/>
</dbReference>
<keyword evidence="2" id="KW-0175">Coiled coil</keyword>
<dbReference type="PANTHER" id="PTHR13865">
    <property type="entry name" value="TIGHT JUNCTION PROTEIN"/>
    <property type="match status" value="1"/>
</dbReference>
<gene>
    <name evidence="7" type="ORF">OSB1V03_LOCUS4787</name>
</gene>
<dbReference type="InterPro" id="IPR000906">
    <property type="entry name" value="ZU5_dom"/>
</dbReference>
<dbReference type="Pfam" id="PF00595">
    <property type="entry name" value="PDZ"/>
    <property type="match status" value="3"/>
</dbReference>
<dbReference type="SUPFAM" id="SSF50044">
    <property type="entry name" value="SH3-domain"/>
    <property type="match status" value="1"/>
</dbReference>
<dbReference type="InterPro" id="IPR036034">
    <property type="entry name" value="PDZ_sf"/>
</dbReference>
<feature type="compositionally biased region" description="Polar residues" evidence="3">
    <location>
        <begin position="229"/>
        <end position="242"/>
    </location>
</feature>
<dbReference type="InterPro" id="IPR001452">
    <property type="entry name" value="SH3_domain"/>
</dbReference>
<dbReference type="CDD" id="cd06727">
    <property type="entry name" value="PDZ1_ZO1-like"/>
    <property type="match status" value="1"/>
</dbReference>
<feature type="compositionally biased region" description="Basic and acidic residues" evidence="3">
    <location>
        <begin position="756"/>
        <end position="768"/>
    </location>
</feature>
<evidence type="ECO:0000313" key="7">
    <source>
        <dbReference type="EMBL" id="CAD7624342.1"/>
    </source>
</evidence>
<dbReference type="FunFam" id="2.30.42.10:FF:000138">
    <property type="entry name" value="Uncharacterized protein, isoform C"/>
    <property type="match status" value="1"/>
</dbReference>
<feature type="compositionally biased region" description="Polar residues" evidence="3">
    <location>
        <begin position="967"/>
        <end position="988"/>
    </location>
</feature>
<feature type="compositionally biased region" description="Low complexity" evidence="3">
    <location>
        <begin position="819"/>
        <end position="833"/>
    </location>
</feature>
<feature type="compositionally biased region" description="Polar residues" evidence="3">
    <location>
        <begin position="1081"/>
        <end position="1129"/>
    </location>
</feature>
<protein>
    <recommendedName>
        <fullName evidence="9">Tight junction protein ZO-1</fullName>
    </recommendedName>
</protein>
<keyword evidence="1" id="KW-0728">SH3 domain</keyword>
<dbReference type="InterPro" id="IPR036028">
    <property type="entry name" value="SH3-like_dom_sf"/>
</dbReference>
<dbReference type="SMART" id="SM00072">
    <property type="entry name" value="GuKc"/>
    <property type="match status" value="1"/>
</dbReference>
<evidence type="ECO:0000256" key="2">
    <source>
        <dbReference type="SAM" id="Coils"/>
    </source>
</evidence>
<feature type="compositionally biased region" description="Basic and acidic residues" evidence="3">
    <location>
        <begin position="500"/>
        <end position="519"/>
    </location>
</feature>
<dbReference type="CDD" id="cd06729">
    <property type="entry name" value="PDZ3_ZO1-like_domain"/>
    <property type="match status" value="1"/>
</dbReference>
<feature type="compositionally biased region" description="Basic and acidic residues" evidence="3">
    <location>
        <begin position="899"/>
        <end position="914"/>
    </location>
</feature>